<gene>
    <name evidence="5" type="ORF">ACFO1S_25610</name>
</gene>
<protein>
    <submittedName>
        <fullName evidence="5">ABC transporter substrate-binding protein</fullName>
    </submittedName>
</protein>
<feature type="signal peptide" evidence="4">
    <location>
        <begin position="1"/>
        <end position="26"/>
    </location>
</feature>
<evidence type="ECO:0000256" key="3">
    <source>
        <dbReference type="ARBA" id="ARBA00022729"/>
    </source>
</evidence>
<accession>A0ABV8SH56</accession>
<comment type="similarity">
    <text evidence="1">Belongs to the bacterial solute-binding protein 1 family.</text>
</comment>
<evidence type="ECO:0000313" key="6">
    <source>
        <dbReference type="Proteomes" id="UP001595755"/>
    </source>
</evidence>
<evidence type="ECO:0000313" key="5">
    <source>
        <dbReference type="EMBL" id="MFC4306802.1"/>
    </source>
</evidence>
<dbReference type="PROSITE" id="PS51257">
    <property type="entry name" value="PROKAR_LIPOPROTEIN"/>
    <property type="match status" value="1"/>
</dbReference>
<keyword evidence="2" id="KW-0813">Transport</keyword>
<name>A0ABV8SH56_9BACL</name>
<dbReference type="InterPro" id="IPR006059">
    <property type="entry name" value="SBP"/>
</dbReference>
<dbReference type="PROSITE" id="PS01037">
    <property type="entry name" value="SBP_BACTERIAL_1"/>
    <property type="match status" value="1"/>
</dbReference>
<organism evidence="5 6">
    <name type="scientific">Cohnella boryungensis</name>
    <dbReference type="NCBI Taxonomy" id="768479"/>
    <lineage>
        <taxon>Bacteria</taxon>
        <taxon>Bacillati</taxon>
        <taxon>Bacillota</taxon>
        <taxon>Bacilli</taxon>
        <taxon>Bacillales</taxon>
        <taxon>Paenibacillaceae</taxon>
        <taxon>Cohnella</taxon>
    </lineage>
</organism>
<comment type="caution">
    <text evidence="5">The sequence shown here is derived from an EMBL/GenBank/DDBJ whole genome shotgun (WGS) entry which is preliminary data.</text>
</comment>
<sequence>MKKIGAMLTSLVLLASVLAACGSNNADNSGASPGAATPSAGKGGEPIELQILSLKQEQSSQDAFKQIIDNFQKENSNITVDIQTMNADQLKTTLRARSAANEMPDLITWMKEVEPDTLLDLSGESFLSNLNSDSVAAANAIYDNKVYAMPIDNGYIGFYYNKTVLADNGLEVPKTLSEMKTVVEALKAKGIPAFATGAKDLSVAYMPLISLFSETVFGQNPNWSQERDEGKISIATDPNWKLAFDLHKDYVYGYSDVGNAYNISYDDANAMIAQGKAAFYGNGPWALSGIREVGPTADIGLMAFPISENPDDSKLLVFPDTSLSISKDSKNIEAAKKFLAYMASQEAGTIWSEKVKVSSTVNGVNVDYDPIAADINAYISSGKFTPYGDRVLRSVFTDKLWEDFSKYMLDQTDWEKLSADLDAFWDKAKDIENTAGK</sequence>
<reference evidence="6" key="1">
    <citation type="journal article" date="2019" name="Int. J. Syst. Evol. Microbiol.">
        <title>The Global Catalogue of Microorganisms (GCM) 10K type strain sequencing project: providing services to taxonomists for standard genome sequencing and annotation.</title>
        <authorList>
            <consortium name="The Broad Institute Genomics Platform"/>
            <consortium name="The Broad Institute Genome Sequencing Center for Infectious Disease"/>
            <person name="Wu L."/>
            <person name="Ma J."/>
        </authorList>
    </citation>
    <scope>NUCLEOTIDE SEQUENCE [LARGE SCALE GENOMIC DNA]</scope>
    <source>
        <strain evidence="6">CGMCC 4.1641</strain>
    </source>
</reference>
<dbReference type="PANTHER" id="PTHR43649">
    <property type="entry name" value="ARABINOSE-BINDING PROTEIN-RELATED"/>
    <property type="match status" value="1"/>
</dbReference>
<dbReference type="Proteomes" id="UP001595755">
    <property type="component" value="Unassembled WGS sequence"/>
</dbReference>
<dbReference type="RefSeq" id="WP_204602008.1">
    <property type="nucleotide sequence ID" value="NZ_JBHSED010000065.1"/>
</dbReference>
<evidence type="ECO:0000256" key="4">
    <source>
        <dbReference type="SAM" id="SignalP"/>
    </source>
</evidence>
<dbReference type="Gene3D" id="3.40.190.10">
    <property type="entry name" value="Periplasmic binding protein-like II"/>
    <property type="match status" value="2"/>
</dbReference>
<dbReference type="SUPFAM" id="SSF53850">
    <property type="entry name" value="Periplasmic binding protein-like II"/>
    <property type="match status" value="1"/>
</dbReference>
<evidence type="ECO:0000256" key="2">
    <source>
        <dbReference type="ARBA" id="ARBA00022448"/>
    </source>
</evidence>
<feature type="chain" id="PRO_5045141477" evidence="4">
    <location>
        <begin position="27"/>
        <end position="437"/>
    </location>
</feature>
<dbReference type="EMBL" id="JBHSED010000065">
    <property type="protein sequence ID" value="MFC4306802.1"/>
    <property type="molecule type" value="Genomic_DNA"/>
</dbReference>
<keyword evidence="3 4" id="KW-0732">Signal</keyword>
<dbReference type="Pfam" id="PF01547">
    <property type="entry name" value="SBP_bac_1"/>
    <property type="match status" value="1"/>
</dbReference>
<proteinExistence type="inferred from homology"/>
<keyword evidence="6" id="KW-1185">Reference proteome</keyword>
<dbReference type="InterPro" id="IPR050490">
    <property type="entry name" value="Bact_solute-bd_prot1"/>
</dbReference>
<evidence type="ECO:0000256" key="1">
    <source>
        <dbReference type="ARBA" id="ARBA00008520"/>
    </source>
</evidence>
<dbReference type="InterPro" id="IPR006061">
    <property type="entry name" value="SBP_1_CS"/>
</dbReference>